<keyword evidence="6 10" id="KW-1133">Transmembrane helix</keyword>
<evidence type="ECO:0000256" key="2">
    <source>
        <dbReference type="ARBA" id="ARBA00009187"/>
    </source>
</evidence>
<dbReference type="Pfam" id="PF04161">
    <property type="entry name" value="Arv1"/>
    <property type="match status" value="1"/>
</dbReference>
<evidence type="ECO:0000256" key="10">
    <source>
        <dbReference type="RuleBase" id="RU368065"/>
    </source>
</evidence>
<evidence type="ECO:0000256" key="1">
    <source>
        <dbReference type="ARBA" id="ARBA00004477"/>
    </source>
</evidence>
<evidence type="ECO:0000313" key="12">
    <source>
        <dbReference type="RefSeq" id="XP_047739109.1"/>
    </source>
</evidence>
<dbReference type="GO" id="GO:0032541">
    <property type="term" value="C:cortical endoplasmic reticulum"/>
    <property type="evidence" value="ECO:0007669"/>
    <property type="project" value="TreeGrafter"/>
</dbReference>
<dbReference type="GO" id="GO:0097036">
    <property type="term" value="P:regulation of plasma membrane sterol distribution"/>
    <property type="evidence" value="ECO:0007669"/>
    <property type="project" value="UniProtKB-UniRule"/>
</dbReference>
<comment type="function">
    <text evidence="10">Mediator of sterol homeostasis involved in sterol uptake, trafficking and distribution into membranes.</text>
</comment>
<dbReference type="AlphaFoldDB" id="A0A979FPT8"/>
<gene>
    <name evidence="12" type="primary">LOC108681240</name>
</gene>
<keyword evidence="9 10" id="KW-0472">Membrane</keyword>
<keyword evidence="4 10" id="KW-0812">Transmembrane</keyword>
<proteinExistence type="inferred from homology"/>
<dbReference type="CTD" id="64801"/>
<keyword evidence="11" id="KW-1185">Reference proteome</keyword>
<dbReference type="GO" id="GO:0006665">
    <property type="term" value="P:sphingolipid metabolic process"/>
    <property type="evidence" value="ECO:0007669"/>
    <property type="project" value="TreeGrafter"/>
</dbReference>
<protein>
    <recommendedName>
        <fullName evidence="10">Protein ARV</fullName>
    </recommendedName>
</protein>
<dbReference type="GO" id="GO:0005794">
    <property type="term" value="C:Golgi apparatus"/>
    <property type="evidence" value="ECO:0007669"/>
    <property type="project" value="TreeGrafter"/>
</dbReference>
<dbReference type="PANTHER" id="PTHR14467">
    <property type="entry name" value="ARV1"/>
    <property type="match status" value="1"/>
</dbReference>
<accession>A0A979FPT8</accession>
<reference evidence="12" key="1">
    <citation type="submission" date="2025-08" db="UniProtKB">
        <authorList>
            <consortium name="RefSeq"/>
        </authorList>
    </citation>
    <scope>IDENTIFICATION</scope>
    <source>
        <tissue evidence="12">Whole organism</tissue>
    </source>
</reference>
<evidence type="ECO:0000256" key="4">
    <source>
        <dbReference type="ARBA" id="ARBA00022692"/>
    </source>
</evidence>
<evidence type="ECO:0000313" key="11">
    <source>
        <dbReference type="Proteomes" id="UP000694843"/>
    </source>
</evidence>
<comment type="subcellular location">
    <subcellularLocation>
        <location evidence="1 10">Endoplasmic reticulum membrane</location>
        <topology evidence="1 10">Multi-pass membrane protein</topology>
    </subcellularLocation>
</comment>
<dbReference type="InterPro" id="IPR007290">
    <property type="entry name" value="Arv1"/>
</dbReference>
<evidence type="ECO:0000256" key="5">
    <source>
        <dbReference type="ARBA" id="ARBA00022824"/>
    </source>
</evidence>
<evidence type="ECO:0000256" key="6">
    <source>
        <dbReference type="ARBA" id="ARBA00022989"/>
    </source>
</evidence>
<feature type="transmembrane region" description="Helical" evidence="10">
    <location>
        <begin position="170"/>
        <end position="189"/>
    </location>
</feature>
<dbReference type="RefSeq" id="XP_047739109.1">
    <property type="nucleotide sequence ID" value="XM_047883153.1"/>
</dbReference>
<dbReference type="OrthoDB" id="2192830at2759"/>
<dbReference type="GO" id="GO:0032366">
    <property type="term" value="P:intracellular sterol transport"/>
    <property type="evidence" value="ECO:0007669"/>
    <property type="project" value="UniProtKB-UniRule"/>
</dbReference>
<dbReference type="GO" id="GO:0005789">
    <property type="term" value="C:endoplasmic reticulum membrane"/>
    <property type="evidence" value="ECO:0007669"/>
    <property type="project" value="UniProtKB-SubCell"/>
</dbReference>
<dbReference type="Proteomes" id="UP000694843">
    <property type="component" value="Unplaced"/>
</dbReference>
<organism evidence="11 12">
    <name type="scientific">Hyalella azteca</name>
    <name type="common">Amphipod</name>
    <dbReference type="NCBI Taxonomy" id="294128"/>
    <lineage>
        <taxon>Eukaryota</taxon>
        <taxon>Metazoa</taxon>
        <taxon>Ecdysozoa</taxon>
        <taxon>Arthropoda</taxon>
        <taxon>Crustacea</taxon>
        <taxon>Multicrustacea</taxon>
        <taxon>Malacostraca</taxon>
        <taxon>Eumalacostraca</taxon>
        <taxon>Peracarida</taxon>
        <taxon>Amphipoda</taxon>
        <taxon>Senticaudata</taxon>
        <taxon>Talitrida</taxon>
        <taxon>Talitroidea</taxon>
        <taxon>Hyalellidae</taxon>
        <taxon>Hyalella</taxon>
    </lineage>
</organism>
<comment type="similarity">
    <text evidence="2 10">Belongs to the ARV1 family.</text>
</comment>
<dbReference type="GeneID" id="108681240"/>
<evidence type="ECO:0000256" key="3">
    <source>
        <dbReference type="ARBA" id="ARBA00022448"/>
    </source>
</evidence>
<feature type="transmembrane region" description="Helical" evidence="10">
    <location>
        <begin position="201"/>
        <end position="222"/>
    </location>
</feature>
<evidence type="ECO:0000256" key="8">
    <source>
        <dbReference type="ARBA" id="ARBA00023098"/>
    </source>
</evidence>
<name>A0A979FPT8_HYAAZ</name>
<feature type="transmembrane region" description="Helical" evidence="10">
    <location>
        <begin position="111"/>
        <end position="133"/>
    </location>
</feature>
<keyword evidence="7 10" id="KW-0445">Lipid transport</keyword>
<evidence type="ECO:0000256" key="7">
    <source>
        <dbReference type="ARBA" id="ARBA00023055"/>
    </source>
</evidence>
<keyword evidence="5 10" id="KW-0256">Endoplasmic reticulum</keyword>
<dbReference type="PANTHER" id="PTHR14467:SF0">
    <property type="entry name" value="PROTEIN ARV1"/>
    <property type="match status" value="1"/>
</dbReference>
<dbReference type="GO" id="GO:0016125">
    <property type="term" value="P:sterol metabolic process"/>
    <property type="evidence" value="ECO:0007669"/>
    <property type="project" value="UniProtKB-UniRule"/>
</dbReference>
<evidence type="ECO:0000256" key="9">
    <source>
        <dbReference type="ARBA" id="ARBA00023136"/>
    </source>
</evidence>
<sequence>MAYRCIQCLTEAPSLYKMAADQYIKLTECVKCGGVVDRYVECEASVVMVDMLLLDDSAYRHALHNSDFATSAGGLLKALACVALSGGYYNWATVCPQSQPARCDSYRQETVFYLMCLLAASQLLIHILFIYFYCRCRNAMSLKDCSRCAVIGQFSTALHVPATVWQLSQWPLYCALAALYTALTATLALSGLTGRGRAEAGAVVAASALTSALVSSAVLALVCS</sequence>
<dbReference type="KEGG" id="hazt:108681240"/>
<keyword evidence="8 10" id="KW-0443">Lipid metabolism</keyword>
<keyword evidence="3 10" id="KW-0813">Transport</keyword>